<comment type="catalytic activity">
    <reaction evidence="1">
        <text>S-ubiquitinyl-[E2 ubiquitin-conjugating enzyme]-L-cysteine + [acceptor protein]-L-lysine = [E2 ubiquitin-conjugating enzyme]-L-cysteine + N(6)-ubiquitinyl-[acceptor protein]-L-lysine.</text>
        <dbReference type="EC" id="2.3.2.27"/>
    </reaction>
</comment>
<keyword evidence="5" id="KW-0812">Transmembrane</keyword>
<feature type="transmembrane region" description="Helical" evidence="5">
    <location>
        <begin position="56"/>
        <end position="79"/>
    </location>
</feature>
<name>A0A1I2TSB7_9BACT</name>
<dbReference type="InterPro" id="IPR043540">
    <property type="entry name" value="RING1/RING2"/>
</dbReference>
<evidence type="ECO:0000256" key="5">
    <source>
        <dbReference type="SAM" id="Phobius"/>
    </source>
</evidence>
<feature type="compositionally biased region" description="Low complexity" evidence="4">
    <location>
        <begin position="728"/>
        <end position="755"/>
    </location>
</feature>
<dbReference type="RefSeq" id="WP_092100869.1">
    <property type="nucleotide sequence ID" value="NZ_FOOT01000003.1"/>
</dbReference>
<feature type="transmembrane region" description="Helical" evidence="5">
    <location>
        <begin position="21"/>
        <end position="44"/>
    </location>
</feature>
<dbReference type="Pfam" id="PF13779">
    <property type="entry name" value="DUF4175"/>
    <property type="match status" value="1"/>
</dbReference>
<organism evidence="6 7">
    <name type="scientific">Pontibacter chinhatensis</name>
    <dbReference type="NCBI Taxonomy" id="1436961"/>
    <lineage>
        <taxon>Bacteria</taxon>
        <taxon>Pseudomonadati</taxon>
        <taxon>Bacteroidota</taxon>
        <taxon>Cytophagia</taxon>
        <taxon>Cytophagales</taxon>
        <taxon>Hymenobacteraceae</taxon>
        <taxon>Pontibacter</taxon>
    </lineage>
</organism>
<evidence type="ECO:0000313" key="6">
    <source>
        <dbReference type="EMBL" id="SFG67812.1"/>
    </source>
</evidence>
<evidence type="ECO:0000256" key="1">
    <source>
        <dbReference type="ARBA" id="ARBA00000900"/>
    </source>
</evidence>
<feature type="transmembrane region" description="Helical" evidence="5">
    <location>
        <begin position="158"/>
        <end position="178"/>
    </location>
</feature>
<dbReference type="Proteomes" id="UP000198724">
    <property type="component" value="Unassembled WGS sequence"/>
</dbReference>
<keyword evidence="3" id="KW-0808">Transferase</keyword>
<protein>
    <recommendedName>
        <fullName evidence="2">RING-type E3 ubiquitin transferase</fullName>
        <ecNumber evidence="2">2.3.2.27</ecNumber>
    </recommendedName>
</protein>
<feature type="compositionally biased region" description="Basic and acidic residues" evidence="4">
    <location>
        <begin position="530"/>
        <end position="547"/>
    </location>
</feature>
<dbReference type="OrthoDB" id="9812498at2"/>
<feature type="region of interest" description="Disordered" evidence="4">
    <location>
        <begin position="984"/>
        <end position="1003"/>
    </location>
</feature>
<gene>
    <name evidence="6" type="ORF">SAMN05421739_103257</name>
</gene>
<proteinExistence type="predicted"/>
<dbReference type="EMBL" id="FOOT01000003">
    <property type="protein sequence ID" value="SFG67812.1"/>
    <property type="molecule type" value="Genomic_DNA"/>
</dbReference>
<evidence type="ECO:0000256" key="2">
    <source>
        <dbReference type="ARBA" id="ARBA00012483"/>
    </source>
</evidence>
<dbReference type="GO" id="GO:0000151">
    <property type="term" value="C:ubiquitin ligase complex"/>
    <property type="evidence" value="ECO:0007669"/>
    <property type="project" value="InterPro"/>
</dbReference>
<feature type="compositionally biased region" description="Basic and acidic residues" evidence="4">
    <location>
        <begin position="675"/>
        <end position="700"/>
    </location>
</feature>
<dbReference type="GO" id="GO:0003682">
    <property type="term" value="F:chromatin binding"/>
    <property type="evidence" value="ECO:0007669"/>
    <property type="project" value="TreeGrafter"/>
</dbReference>
<evidence type="ECO:0000256" key="4">
    <source>
        <dbReference type="SAM" id="MobiDB-lite"/>
    </source>
</evidence>
<evidence type="ECO:0000313" key="7">
    <source>
        <dbReference type="Proteomes" id="UP000198724"/>
    </source>
</evidence>
<evidence type="ECO:0000256" key="3">
    <source>
        <dbReference type="ARBA" id="ARBA00022679"/>
    </source>
</evidence>
<keyword evidence="5" id="KW-0472">Membrane</keyword>
<feature type="compositionally biased region" description="Low complexity" evidence="4">
    <location>
        <begin position="762"/>
        <end position="774"/>
    </location>
</feature>
<sequence>MKHTDALDQLLHQLQEFKQKFYLNMLLRGGIFAVGLLLSVYIVYSLLEYMFYFPQYVRAFLLFSFVAAVIYVFVRWIALPASALVRLRRILSDEQAAQQVGMHFPEIRDKLLNAIQLQQQDRSNELIRASIAQRSQQLLSFKFKEAVSYRENRPLLKYIALPTLVALLILLVYPTIFVQGTERIINYKTHYTPQAPFDFVVQNKALQTYRGEDFTLDVAVEGKSIPSEVYINYNGRRQRLTPNAKGGGYTYTFKQLQRPVNFQLEGSGFFSDSYTLNLLSRPNLKDFRMLVQFPKYLNRKPEEVQNTGNASVPEGSTITWNFATSETDSIKLAFEEPSESITAQKDGNSFTASKDIKQSQNYSISLRNEHSANKEQISYQITAIPDRNPQISLEQFQDTALFSYMVLGGDVSDDYGLTRLALLYRISNDQNPQAKYKSISLPLNKQQLSQTYYYQWNTAALNLQPGDKLEYFVQVWDNDGLRGPKSARTRSFEFRVPDKRELQKELDSNSQSIASQMSKTLERATQLEQEISRSEEKMKTRRDMNWQDRKQLEDLAAKKRQLEQDISSMKELFEELNKKQNMLNEPSQQLAEKAQELQKLMNDLLDPETKKLYEELEKLLQEQQPNDAELRQLLSKLDNREKNLERELERALELFKQLQFEQKLENVASKLQEMGEKEQELAQKTEQKQESNEQLQERQKQLQQEFEDVKQQLEELNDLNKKLSNPNQLNEEQQQQDQQSIEQDMQQSQEQLQKNQNKKASESQQKAGQKMQQMAQQMEEMKSSMSMAGMQQNLDNLRDILENLITLSFDQEDLMKQFRSVHQSDPRFVDLSQRQLSLRDNAQVIEDSLFALAKKVFQIESFVTREVAAMNQSMDNSMQQLRDRNVGRATAQQQLAMTSMNNLALMLNDALKQMQQAMQQMQGGMAGKQKGNKPMPGNLGELQQQLNKKIDDLKKGGKSGKALSEELAKLAAEQEALRNALKELEKQGAKPGEKGQNGDLGNINKMMEQSETDLVNKRLTEQTIQRQREILTRLLEAEKSARERELDNKREAKTAQDIARKVPPSFEKYIKAKEKQTELLKTIPPALTPYYKQKVNEYFNNISK</sequence>
<feature type="region of interest" description="Disordered" evidence="4">
    <location>
        <begin position="675"/>
        <end position="702"/>
    </location>
</feature>
<feature type="region of interest" description="Disordered" evidence="4">
    <location>
        <begin position="507"/>
        <end position="547"/>
    </location>
</feature>
<dbReference type="EC" id="2.3.2.27" evidence="2"/>
<feature type="compositionally biased region" description="Basic and acidic residues" evidence="4">
    <location>
        <begin position="984"/>
        <end position="993"/>
    </location>
</feature>
<feature type="region of interest" description="Disordered" evidence="4">
    <location>
        <begin position="728"/>
        <end position="774"/>
    </location>
</feature>
<keyword evidence="5" id="KW-1133">Transmembrane helix</keyword>
<dbReference type="InterPro" id="IPR012683">
    <property type="entry name" value="CHP02302_TM"/>
</dbReference>
<accession>A0A1I2TSB7</accession>
<dbReference type="PANTHER" id="PTHR46076">
    <property type="entry name" value="E3 UBIQUITIN-PROTEIN LIGASE RING1 / RING 2 FAMILY MEMBER"/>
    <property type="match status" value="1"/>
</dbReference>
<reference evidence="7" key="1">
    <citation type="submission" date="2016-10" db="EMBL/GenBank/DDBJ databases">
        <authorList>
            <person name="Varghese N."/>
            <person name="Submissions S."/>
        </authorList>
    </citation>
    <scope>NUCLEOTIDE SEQUENCE [LARGE SCALE GENOMIC DNA]</scope>
    <source>
        <strain evidence="7">LP51</strain>
    </source>
</reference>
<dbReference type="PANTHER" id="PTHR46076:SF3">
    <property type="entry name" value="E3 UBIQUITIN-PROTEIN LIGASE RING1"/>
    <property type="match status" value="1"/>
</dbReference>
<feature type="compositionally biased region" description="Polar residues" evidence="4">
    <location>
        <begin position="508"/>
        <end position="519"/>
    </location>
</feature>
<dbReference type="AlphaFoldDB" id="A0A1I2TSB7"/>
<dbReference type="GO" id="GO:0061630">
    <property type="term" value="F:ubiquitin protein ligase activity"/>
    <property type="evidence" value="ECO:0007669"/>
    <property type="project" value="UniProtKB-EC"/>
</dbReference>
<keyword evidence="7" id="KW-1185">Reference proteome</keyword>
<dbReference type="STRING" id="1436961.SAMN05421739_103257"/>